<feature type="transmembrane region" description="Helical" evidence="8">
    <location>
        <begin position="191"/>
        <end position="210"/>
    </location>
</feature>
<evidence type="ECO:0000256" key="4">
    <source>
        <dbReference type="ARBA" id="ARBA00022692"/>
    </source>
</evidence>
<dbReference type="EMBL" id="JBEZFP010000213">
    <property type="protein sequence ID" value="MEU8139913.1"/>
    <property type="molecule type" value="Genomic_DNA"/>
</dbReference>
<evidence type="ECO:0000313" key="10">
    <source>
        <dbReference type="EMBL" id="MEU8139913.1"/>
    </source>
</evidence>
<dbReference type="Pfam" id="PF07690">
    <property type="entry name" value="MFS_1"/>
    <property type="match status" value="1"/>
</dbReference>
<feature type="domain" description="Major facilitator superfamily (MFS) profile" evidence="9">
    <location>
        <begin position="34"/>
        <end position="479"/>
    </location>
</feature>
<feature type="transmembrane region" description="Helical" evidence="8">
    <location>
        <begin position="132"/>
        <end position="150"/>
    </location>
</feature>
<dbReference type="SUPFAM" id="SSF103473">
    <property type="entry name" value="MFS general substrate transporter"/>
    <property type="match status" value="1"/>
</dbReference>
<feature type="transmembrane region" description="Helical" evidence="8">
    <location>
        <begin position="101"/>
        <end position="126"/>
    </location>
</feature>
<evidence type="ECO:0000256" key="8">
    <source>
        <dbReference type="SAM" id="Phobius"/>
    </source>
</evidence>
<proteinExistence type="predicted"/>
<feature type="transmembrane region" description="Helical" evidence="8">
    <location>
        <begin position="72"/>
        <end position="89"/>
    </location>
</feature>
<dbReference type="PROSITE" id="PS00216">
    <property type="entry name" value="SUGAR_TRANSPORT_1"/>
    <property type="match status" value="1"/>
</dbReference>
<evidence type="ECO:0000256" key="2">
    <source>
        <dbReference type="ARBA" id="ARBA00022448"/>
    </source>
</evidence>
<feature type="transmembrane region" description="Helical" evidence="8">
    <location>
        <begin position="162"/>
        <end position="185"/>
    </location>
</feature>
<protein>
    <submittedName>
        <fullName evidence="10">MFS transporter</fullName>
    </submittedName>
</protein>
<dbReference type="CDD" id="cd17321">
    <property type="entry name" value="MFS_MMR_MDR_like"/>
    <property type="match status" value="1"/>
</dbReference>
<evidence type="ECO:0000256" key="3">
    <source>
        <dbReference type="ARBA" id="ARBA00022475"/>
    </source>
</evidence>
<evidence type="ECO:0000313" key="11">
    <source>
        <dbReference type="Proteomes" id="UP001551482"/>
    </source>
</evidence>
<keyword evidence="4 8" id="KW-0812">Transmembrane</keyword>
<keyword evidence="11" id="KW-1185">Reference proteome</keyword>
<feature type="transmembrane region" description="Helical" evidence="8">
    <location>
        <begin position="252"/>
        <end position="269"/>
    </location>
</feature>
<reference evidence="10 11" key="1">
    <citation type="submission" date="2024-06" db="EMBL/GenBank/DDBJ databases">
        <title>The Natural Products Discovery Center: Release of the First 8490 Sequenced Strains for Exploring Actinobacteria Biosynthetic Diversity.</title>
        <authorList>
            <person name="Kalkreuter E."/>
            <person name="Kautsar S.A."/>
            <person name="Yang D."/>
            <person name="Bader C.D."/>
            <person name="Teijaro C.N."/>
            <person name="Fluegel L."/>
            <person name="Davis C.M."/>
            <person name="Simpson J.R."/>
            <person name="Lauterbach L."/>
            <person name="Steele A.D."/>
            <person name="Gui C."/>
            <person name="Meng S."/>
            <person name="Li G."/>
            <person name="Viehrig K."/>
            <person name="Ye F."/>
            <person name="Su P."/>
            <person name="Kiefer A.F."/>
            <person name="Nichols A."/>
            <person name="Cepeda A.J."/>
            <person name="Yan W."/>
            <person name="Fan B."/>
            <person name="Jiang Y."/>
            <person name="Adhikari A."/>
            <person name="Zheng C.-J."/>
            <person name="Schuster L."/>
            <person name="Cowan T.M."/>
            <person name="Smanski M.J."/>
            <person name="Chevrette M.G."/>
            <person name="De Carvalho L.P.S."/>
            <person name="Shen B."/>
        </authorList>
    </citation>
    <scope>NUCLEOTIDE SEQUENCE [LARGE SCALE GENOMIC DNA]</scope>
    <source>
        <strain evidence="10 11">NPDC048946</strain>
    </source>
</reference>
<keyword evidence="7" id="KW-0046">Antibiotic resistance</keyword>
<dbReference type="Proteomes" id="UP001551482">
    <property type="component" value="Unassembled WGS sequence"/>
</dbReference>
<organism evidence="10 11">
    <name type="scientific">Streptodolium elevatio</name>
    <dbReference type="NCBI Taxonomy" id="3157996"/>
    <lineage>
        <taxon>Bacteria</taxon>
        <taxon>Bacillati</taxon>
        <taxon>Actinomycetota</taxon>
        <taxon>Actinomycetes</taxon>
        <taxon>Kitasatosporales</taxon>
        <taxon>Streptomycetaceae</taxon>
        <taxon>Streptodolium</taxon>
    </lineage>
</organism>
<name>A0ABV3DVZ7_9ACTN</name>
<comment type="caution">
    <text evidence="10">The sequence shown here is derived from an EMBL/GenBank/DDBJ whole genome shotgun (WGS) entry which is preliminary data.</text>
</comment>
<keyword evidence="2" id="KW-0813">Transport</keyword>
<feature type="transmembrane region" description="Helical" evidence="8">
    <location>
        <begin position="32"/>
        <end position="52"/>
    </location>
</feature>
<evidence type="ECO:0000256" key="5">
    <source>
        <dbReference type="ARBA" id="ARBA00022989"/>
    </source>
</evidence>
<dbReference type="Gene3D" id="1.20.1250.20">
    <property type="entry name" value="MFS general substrate transporter like domains"/>
    <property type="match status" value="1"/>
</dbReference>
<dbReference type="InterPro" id="IPR036259">
    <property type="entry name" value="MFS_trans_sf"/>
</dbReference>
<feature type="transmembrane region" description="Helical" evidence="8">
    <location>
        <begin position="325"/>
        <end position="346"/>
    </location>
</feature>
<evidence type="ECO:0000256" key="6">
    <source>
        <dbReference type="ARBA" id="ARBA00023136"/>
    </source>
</evidence>
<accession>A0ABV3DVZ7</accession>
<evidence type="ECO:0000256" key="7">
    <source>
        <dbReference type="ARBA" id="ARBA00023251"/>
    </source>
</evidence>
<keyword evidence="6 8" id="KW-0472">Membrane</keyword>
<dbReference type="InterPro" id="IPR011701">
    <property type="entry name" value="MFS"/>
</dbReference>
<keyword evidence="5 8" id="KW-1133">Transmembrane helix</keyword>
<feature type="transmembrane region" description="Helical" evidence="8">
    <location>
        <begin position="353"/>
        <end position="372"/>
    </location>
</feature>
<dbReference type="InterPro" id="IPR020846">
    <property type="entry name" value="MFS_dom"/>
</dbReference>
<keyword evidence="3" id="KW-1003">Cell membrane</keyword>
<comment type="subcellular location">
    <subcellularLocation>
        <location evidence="1">Cell membrane</location>
        <topology evidence="1">Multi-pass membrane protein</topology>
    </subcellularLocation>
</comment>
<dbReference type="PANTHER" id="PTHR42718">
    <property type="entry name" value="MAJOR FACILITATOR SUPERFAMILY MULTIDRUG TRANSPORTER MFSC"/>
    <property type="match status" value="1"/>
</dbReference>
<evidence type="ECO:0000259" key="9">
    <source>
        <dbReference type="PROSITE" id="PS50850"/>
    </source>
</evidence>
<feature type="transmembrane region" description="Helical" evidence="8">
    <location>
        <begin position="378"/>
        <end position="405"/>
    </location>
</feature>
<dbReference type="Gene3D" id="1.20.1720.10">
    <property type="entry name" value="Multidrug resistance protein D"/>
    <property type="match status" value="1"/>
</dbReference>
<dbReference type="PANTHER" id="PTHR42718:SF46">
    <property type="entry name" value="BLR6921 PROTEIN"/>
    <property type="match status" value="1"/>
</dbReference>
<dbReference type="InterPro" id="IPR005829">
    <property type="entry name" value="Sugar_transporter_CS"/>
</dbReference>
<feature type="transmembrane region" description="Helical" evidence="8">
    <location>
        <begin position="426"/>
        <end position="444"/>
    </location>
</feature>
<feature type="transmembrane region" description="Helical" evidence="8">
    <location>
        <begin position="290"/>
        <end position="313"/>
    </location>
</feature>
<feature type="transmembrane region" description="Helical" evidence="8">
    <location>
        <begin position="456"/>
        <end position="476"/>
    </location>
</feature>
<evidence type="ECO:0000256" key="1">
    <source>
        <dbReference type="ARBA" id="ARBA00004651"/>
    </source>
</evidence>
<dbReference type="PROSITE" id="PS50850">
    <property type="entry name" value="MFS"/>
    <property type="match status" value="1"/>
</dbReference>
<gene>
    <name evidence="10" type="ORF">AB0C36_41255</name>
</gene>
<dbReference type="RefSeq" id="WP_358364476.1">
    <property type="nucleotide sequence ID" value="NZ_JBEZFP010000213.1"/>
</dbReference>
<feature type="transmembrane region" description="Helical" evidence="8">
    <location>
        <begin position="222"/>
        <end position="240"/>
    </location>
</feature>
<sequence length="479" mass="47996">MSVDTVLRETSTTKTAVAPAVAVTSAPRRARWVALAVVSAVNALDSAGFAVANTALPDIDRSLGLGPTLVPWVMTVYALTFAGFLLFGGRAADVLGRRRMLLAGVTVYAAGAAASAFAPTGAVLIAGRGLQGVGAALSGPPALALIASIFTDARERATAMGIYVAVSASSFSAALVFGGVMTSAAGWRAPFLALLVIASVVAVVGAKVLPRDAERTRGSLDIPGATLITGGLMALVYGVGQAEHASFTAAKVLVPVAVAVVLLVGFVAREHLAAQPLLPLGLLRIPTVRAATVSGVVFYTTLVGMLFFAPLYLQGVRGYSPLMSGLAIAPMGATVAATTAVAAALIARIGQRATLALGFTVMAGGLSTWLLMGTDTNYFTVLLPGLVVMSFGQTLTFAAMMSAALTGVDPERHGVAGAVNITAQQIGSGLGTAVLATVAAAATGPGTAGLVDGYRAGIATAAAIGLLGALSALVLLRRR</sequence>